<feature type="transmembrane region" description="Helical" evidence="1">
    <location>
        <begin position="148"/>
        <end position="167"/>
    </location>
</feature>
<proteinExistence type="predicted"/>
<protein>
    <submittedName>
        <fullName evidence="2">ABC transporter permease</fullName>
    </submittedName>
</protein>
<evidence type="ECO:0000313" key="2">
    <source>
        <dbReference type="EMBL" id="MCX2739924.1"/>
    </source>
</evidence>
<dbReference type="EMBL" id="JAPFQO010000004">
    <property type="protein sequence ID" value="MCX2739924.1"/>
    <property type="molecule type" value="Genomic_DNA"/>
</dbReference>
<organism evidence="2 3">
    <name type="scientific">Pontibacter anaerobius</name>
    <dbReference type="NCBI Taxonomy" id="2993940"/>
    <lineage>
        <taxon>Bacteria</taxon>
        <taxon>Pseudomonadati</taxon>
        <taxon>Bacteroidota</taxon>
        <taxon>Cytophagia</taxon>
        <taxon>Cytophagales</taxon>
        <taxon>Hymenobacteraceae</taxon>
        <taxon>Pontibacter</taxon>
    </lineage>
</organism>
<feature type="transmembrane region" description="Helical" evidence="1">
    <location>
        <begin position="174"/>
        <end position="192"/>
    </location>
</feature>
<dbReference type="PANTHER" id="PTHR37305:SF1">
    <property type="entry name" value="MEMBRANE PROTEIN"/>
    <property type="match status" value="1"/>
</dbReference>
<name>A0ABT3RE73_9BACT</name>
<keyword evidence="3" id="KW-1185">Reference proteome</keyword>
<keyword evidence="1" id="KW-0472">Membrane</keyword>
<keyword evidence="1" id="KW-1133">Transmembrane helix</keyword>
<feature type="transmembrane region" description="Helical" evidence="1">
    <location>
        <begin position="229"/>
        <end position="251"/>
    </location>
</feature>
<evidence type="ECO:0000313" key="3">
    <source>
        <dbReference type="Proteomes" id="UP001207228"/>
    </source>
</evidence>
<dbReference type="Proteomes" id="UP001207228">
    <property type="component" value="Unassembled WGS sequence"/>
</dbReference>
<keyword evidence="1" id="KW-0812">Transmembrane</keyword>
<gene>
    <name evidence="2" type="ORF">OO017_08215</name>
</gene>
<feature type="transmembrane region" description="Helical" evidence="1">
    <location>
        <begin position="55"/>
        <end position="78"/>
    </location>
</feature>
<sequence>MNLIRVELHKMLPYRTVWAILAIFVVLMLLILYAGSEITINGQELGEQMYDLPKFWQILAYIASFFNMLFGVLLIVLVTDEYTFRTLRQQVIDGMSRAELVLAKFYVVLGLGAFATVFLLVLGLYFGLLHGQNHSANAVFGQIDHLSYYYVQTVGYMTLAMLFGFLIRKSGLAIVAFIAYTIVVEPIIHFRLPDSVDKFMPVKALKSLTPMPGQEVLDQLTTPSEALPLPWAVLISLVYIGLFWFLSYFTLKLRDL</sequence>
<comment type="caution">
    <text evidence="2">The sequence shown here is derived from an EMBL/GenBank/DDBJ whole genome shotgun (WGS) entry which is preliminary data.</text>
</comment>
<dbReference type="RefSeq" id="WP_266051991.1">
    <property type="nucleotide sequence ID" value="NZ_JAPFQO010000004.1"/>
</dbReference>
<feature type="transmembrane region" description="Helical" evidence="1">
    <location>
        <begin position="12"/>
        <end position="35"/>
    </location>
</feature>
<accession>A0ABT3RE73</accession>
<reference evidence="2 3" key="1">
    <citation type="submission" date="2022-11" db="EMBL/GenBank/DDBJ databases">
        <title>The characterization of three novel Bacteroidetes species and genomic analysis of their roles in tidal elemental geochemical cycles.</title>
        <authorList>
            <person name="Ma K.-J."/>
        </authorList>
    </citation>
    <scope>NUCLEOTIDE SEQUENCE [LARGE SCALE GENOMIC DNA]</scope>
    <source>
        <strain evidence="2 3">M82</strain>
    </source>
</reference>
<dbReference type="PANTHER" id="PTHR37305">
    <property type="entry name" value="INTEGRAL MEMBRANE PROTEIN-RELATED"/>
    <property type="match status" value="1"/>
</dbReference>
<feature type="transmembrane region" description="Helical" evidence="1">
    <location>
        <begin position="105"/>
        <end position="128"/>
    </location>
</feature>
<dbReference type="Pfam" id="PF12730">
    <property type="entry name" value="ABC2_membrane_4"/>
    <property type="match status" value="1"/>
</dbReference>
<evidence type="ECO:0000256" key="1">
    <source>
        <dbReference type="SAM" id="Phobius"/>
    </source>
</evidence>